<dbReference type="Proteomes" id="UP001302494">
    <property type="component" value="Chromosome"/>
</dbReference>
<evidence type="ECO:0000313" key="2">
    <source>
        <dbReference type="Proteomes" id="UP001302494"/>
    </source>
</evidence>
<proteinExistence type="predicted"/>
<sequence length="70" mass="8084">MKPDAGTISYGTESAFLNFLISLCSMPNTIWDNAITYHAAEHWGRRHHTYHRTVGGIHIKMRVMKDQRGR</sequence>
<protein>
    <submittedName>
        <fullName evidence="1">Uncharacterized protein</fullName>
    </submittedName>
</protein>
<accession>A0AA96GM95</accession>
<evidence type="ECO:0000313" key="1">
    <source>
        <dbReference type="EMBL" id="WNM63437.1"/>
    </source>
</evidence>
<dbReference type="EMBL" id="CP116968">
    <property type="protein sequence ID" value="WNM63437.1"/>
    <property type="molecule type" value="Genomic_DNA"/>
</dbReference>
<keyword evidence="2" id="KW-1185">Reference proteome</keyword>
<reference evidence="1 2" key="1">
    <citation type="submission" date="2023-01" db="EMBL/GenBank/DDBJ databases">
        <title>Cultivation and genomic characterization of new, ubiquitous marine nitrite-oxidizing bacteria from the Nitrospirales.</title>
        <authorList>
            <person name="Mueller A.J."/>
            <person name="Daebeler A."/>
            <person name="Herbold C.W."/>
            <person name="Kirkegaard R.H."/>
            <person name="Daims H."/>
        </authorList>
    </citation>
    <scope>NUCLEOTIDE SEQUENCE [LARGE SCALE GENOMIC DNA]</scope>
    <source>
        <strain evidence="1 2">DK</strain>
    </source>
</reference>
<name>A0AA96GM95_9BACT</name>
<dbReference type="RefSeq" id="WP_312748046.1">
    <property type="nucleotide sequence ID" value="NZ_CP116968.1"/>
</dbReference>
<dbReference type="AlphaFoldDB" id="A0AA96GM95"/>
<gene>
    <name evidence="1" type="ORF">PQG83_06705</name>
</gene>
<dbReference type="KEGG" id="nneo:PQG83_06705"/>
<organism evidence="1 2">
    <name type="scientific">Candidatus Nitrospira neomarina</name>
    <dbReference type="NCBI Taxonomy" id="3020899"/>
    <lineage>
        <taxon>Bacteria</taxon>
        <taxon>Pseudomonadati</taxon>
        <taxon>Nitrospirota</taxon>
        <taxon>Nitrospiria</taxon>
        <taxon>Nitrospirales</taxon>
        <taxon>Nitrospiraceae</taxon>
        <taxon>Nitrospira</taxon>
    </lineage>
</organism>